<organism evidence="1 2">
    <name type="scientific">Streptomyces klenkii</name>
    <dbReference type="NCBI Taxonomy" id="1420899"/>
    <lineage>
        <taxon>Bacteria</taxon>
        <taxon>Bacillati</taxon>
        <taxon>Actinomycetota</taxon>
        <taxon>Actinomycetes</taxon>
        <taxon>Kitasatosporales</taxon>
        <taxon>Streptomycetaceae</taxon>
        <taxon>Streptomyces</taxon>
    </lineage>
</organism>
<feature type="non-terminal residue" evidence="1">
    <location>
        <position position="1"/>
    </location>
</feature>
<evidence type="ECO:0000313" key="2">
    <source>
        <dbReference type="Proteomes" id="UP000270343"/>
    </source>
</evidence>
<gene>
    <name evidence="1" type="ORF">D7231_35695</name>
</gene>
<name>A0A3A9ZTK8_9ACTN</name>
<dbReference type="AlphaFoldDB" id="A0A3A9ZTK8"/>
<accession>A0A3A9ZTK8</accession>
<sequence>WESDARQTTGRGSTYTLAAGEFHATVVPTRRAAATLVHGRTLPGRTDLSLGPVDGTAHRGVRQVCNAEETARLARSALRKLHESDNGD</sequence>
<keyword evidence="2" id="KW-1185">Reference proteome</keyword>
<protein>
    <submittedName>
        <fullName evidence="1">Uncharacterized protein</fullName>
    </submittedName>
</protein>
<reference evidence="1 2" key="1">
    <citation type="journal article" date="2015" name="Antonie Van Leeuwenhoek">
        <title>Streptomyces klenkii sp. nov., isolated from deep marine sediment.</title>
        <authorList>
            <person name="Veyisoglu A."/>
            <person name="Sahin N."/>
        </authorList>
    </citation>
    <scope>NUCLEOTIDE SEQUENCE [LARGE SCALE GENOMIC DNA]</scope>
    <source>
        <strain evidence="1 2">KCTC 29202</strain>
    </source>
</reference>
<evidence type="ECO:0000313" key="1">
    <source>
        <dbReference type="EMBL" id="RKN51618.1"/>
    </source>
</evidence>
<proteinExistence type="predicted"/>
<dbReference type="EMBL" id="RBAM01000191">
    <property type="protein sequence ID" value="RKN51618.1"/>
    <property type="molecule type" value="Genomic_DNA"/>
</dbReference>
<comment type="caution">
    <text evidence="1">The sequence shown here is derived from an EMBL/GenBank/DDBJ whole genome shotgun (WGS) entry which is preliminary data.</text>
</comment>
<dbReference type="Proteomes" id="UP000270343">
    <property type="component" value="Unassembled WGS sequence"/>
</dbReference>